<dbReference type="PANTHER" id="PTHR11108">
    <property type="entry name" value="FERROCHELATASE"/>
    <property type="match status" value="1"/>
</dbReference>
<dbReference type="InterPro" id="IPR019772">
    <property type="entry name" value="Ferrochelatase_AS"/>
</dbReference>
<dbReference type="PANTHER" id="PTHR11108:SF1">
    <property type="entry name" value="FERROCHELATASE, MITOCHONDRIAL"/>
    <property type="match status" value="1"/>
</dbReference>
<dbReference type="Pfam" id="PF00762">
    <property type="entry name" value="Ferrochelatase"/>
    <property type="match status" value="1"/>
</dbReference>
<evidence type="ECO:0000256" key="7">
    <source>
        <dbReference type="RuleBase" id="RU000607"/>
    </source>
</evidence>
<dbReference type="GO" id="GO:0006783">
    <property type="term" value="P:heme biosynthetic process"/>
    <property type="evidence" value="ECO:0007669"/>
    <property type="project" value="UniProtKB-UniRule"/>
</dbReference>
<dbReference type="GO" id="GO:0005743">
    <property type="term" value="C:mitochondrial inner membrane"/>
    <property type="evidence" value="ECO:0007669"/>
    <property type="project" value="UniProtKB-SubCell"/>
</dbReference>
<dbReference type="InterPro" id="IPR001015">
    <property type="entry name" value="Ferrochelatase"/>
</dbReference>
<dbReference type="GO" id="GO:0004325">
    <property type="term" value="F:ferrochelatase activity"/>
    <property type="evidence" value="ECO:0007669"/>
    <property type="project" value="UniProtKB-UniRule"/>
</dbReference>
<dbReference type="CDD" id="cd03411">
    <property type="entry name" value="Ferrochelatase_N"/>
    <property type="match status" value="1"/>
</dbReference>
<proteinExistence type="inferred from homology"/>
<comment type="pathway">
    <text evidence="1 7">Porphyrin-containing compound metabolism; protoheme biosynthesis; protoheme from protoporphyrin-IX: step 1/1.</text>
</comment>
<organism evidence="8">
    <name type="scientific">Mucochytrium quahogii</name>
    <dbReference type="NCBI Taxonomy" id="96639"/>
    <lineage>
        <taxon>Eukaryota</taxon>
        <taxon>Sar</taxon>
        <taxon>Stramenopiles</taxon>
        <taxon>Bigyra</taxon>
        <taxon>Labyrinthulomycetes</taxon>
        <taxon>Thraustochytrida</taxon>
        <taxon>Thraustochytriidae</taxon>
        <taxon>Mucochytrium</taxon>
    </lineage>
</organism>
<evidence type="ECO:0000256" key="3">
    <source>
        <dbReference type="ARBA" id="ARBA00023004"/>
    </source>
</evidence>
<name>A0A7S2W492_9STRA</name>
<dbReference type="EMBL" id="HBHK01003481">
    <property type="protein sequence ID" value="CAD9667488.1"/>
    <property type="molecule type" value="Transcribed_RNA"/>
</dbReference>
<comment type="function">
    <text evidence="7">Catalyzes the ferrous insertion into protoporphyrin IX.</text>
</comment>
<evidence type="ECO:0000256" key="4">
    <source>
        <dbReference type="ARBA" id="ARBA00023133"/>
    </source>
</evidence>
<dbReference type="EC" id="4.98.1.1" evidence="7"/>
<dbReference type="InterPro" id="IPR033659">
    <property type="entry name" value="Ferrochelatase_N"/>
</dbReference>
<protein>
    <recommendedName>
        <fullName evidence="7">Ferrochelatase</fullName>
        <ecNumber evidence="7">4.98.1.1</ecNumber>
    </recommendedName>
</protein>
<keyword evidence="5 7" id="KW-0456">Lyase</keyword>
<dbReference type="InterPro" id="IPR033644">
    <property type="entry name" value="Ferrochelatase_C"/>
</dbReference>
<dbReference type="NCBIfam" id="TIGR00109">
    <property type="entry name" value="hemH"/>
    <property type="match status" value="1"/>
</dbReference>
<comment type="catalytic activity">
    <reaction evidence="7">
        <text>heme b + 2 H(+) = protoporphyrin IX + Fe(2+)</text>
        <dbReference type="Rhea" id="RHEA:22584"/>
        <dbReference type="ChEBI" id="CHEBI:15378"/>
        <dbReference type="ChEBI" id="CHEBI:29033"/>
        <dbReference type="ChEBI" id="CHEBI:57306"/>
        <dbReference type="ChEBI" id="CHEBI:60344"/>
        <dbReference type="EC" id="4.98.1.1"/>
    </reaction>
</comment>
<sequence length="383" mass="43037">MATDQGGTPEATSGEKVKTGIVMLNMGGPSEPEETGPFLKRLFQDADIIDLGGGKVQQLLGDFISSRRTPSVQKQYEEIGGSPIRKWTEHQGKEMCKLLDKQHPESAPHKAYTAFRYANPLTDVALKEMEKDGVEHAIAFSQFPQWSCTTSGSSMNELWREVKRLGLEKAFRWSAIDRWPLNKGWIRAVDERIRDKLLEFDEKVRSNVVIVFSAHSVPMKVVAKGDHYTHEVSASVNAIMDAFEKDFVKKDAIPGVEKTNKFVLAWQSKVGYMPWMVPSTHDVLENLGKKGHKSVLVVPVAFTSDHIETLYEIGMEYAEDAQKAGIANFKYTEGLNGSETFITALADIVCEHLDNGENHSPQYKMKCMTCTKPMCRQLMNPKY</sequence>
<accession>A0A7S2W492</accession>
<keyword evidence="4 7" id="KW-0350">Heme biosynthesis</keyword>
<dbReference type="PROSITE" id="PS00534">
    <property type="entry name" value="FERROCHELATASE"/>
    <property type="match status" value="1"/>
</dbReference>
<dbReference type="SUPFAM" id="SSF53800">
    <property type="entry name" value="Chelatase"/>
    <property type="match status" value="1"/>
</dbReference>
<evidence type="ECO:0000313" key="8">
    <source>
        <dbReference type="EMBL" id="CAD9667485.1"/>
    </source>
</evidence>
<comment type="similarity">
    <text evidence="2 7">Belongs to the ferrochelatase family.</text>
</comment>
<keyword evidence="7" id="KW-0496">Mitochondrion</keyword>
<keyword evidence="7" id="KW-0999">Mitochondrion inner membrane</keyword>
<comment type="subcellular location">
    <subcellularLocation>
        <location evidence="7">Mitochondrion inner membrane</location>
    </subcellularLocation>
</comment>
<dbReference type="Gene3D" id="3.40.50.1400">
    <property type="match status" value="2"/>
</dbReference>
<dbReference type="AlphaFoldDB" id="A0A7S2W492"/>
<evidence type="ECO:0000256" key="5">
    <source>
        <dbReference type="ARBA" id="ARBA00023239"/>
    </source>
</evidence>
<evidence type="ECO:0000256" key="6">
    <source>
        <dbReference type="ARBA" id="ARBA00023244"/>
    </source>
</evidence>
<keyword evidence="3 7" id="KW-0408">Iron</keyword>
<dbReference type="EMBL" id="HBHK01003480">
    <property type="protein sequence ID" value="CAD9667485.1"/>
    <property type="molecule type" value="Transcribed_RNA"/>
</dbReference>
<evidence type="ECO:0000256" key="1">
    <source>
        <dbReference type="ARBA" id="ARBA00004943"/>
    </source>
</evidence>
<dbReference type="HAMAP" id="MF_00323">
    <property type="entry name" value="Ferrochelatase"/>
    <property type="match status" value="1"/>
</dbReference>
<evidence type="ECO:0000256" key="2">
    <source>
        <dbReference type="ARBA" id="ARBA00007718"/>
    </source>
</evidence>
<keyword evidence="6 7" id="KW-0627">Porphyrin biosynthesis</keyword>
<keyword evidence="7" id="KW-0472">Membrane</keyword>
<dbReference type="CDD" id="cd00419">
    <property type="entry name" value="Ferrochelatase_C"/>
    <property type="match status" value="1"/>
</dbReference>
<gene>
    <name evidence="8" type="ORF">QSP1433_LOCUS2104</name>
    <name evidence="9" type="ORF">QSP1433_LOCUS2105</name>
</gene>
<evidence type="ECO:0000313" key="9">
    <source>
        <dbReference type="EMBL" id="CAD9667488.1"/>
    </source>
</evidence>
<dbReference type="UniPathway" id="UPA00252">
    <property type="reaction ID" value="UER00325"/>
</dbReference>
<reference evidence="8" key="1">
    <citation type="submission" date="2021-01" db="EMBL/GenBank/DDBJ databases">
        <authorList>
            <person name="Corre E."/>
            <person name="Pelletier E."/>
            <person name="Niang G."/>
            <person name="Scheremetjew M."/>
            <person name="Finn R."/>
            <person name="Kale V."/>
            <person name="Holt S."/>
            <person name="Cochrane G."/>
            <person name="Meng A."/>
            <person name="Brown T."/>
            <person name="Cohen L."/>
        </authorList>
    </citation>
    <scope>NUCLEOTIDE SEQUENCE</scope>
    <source>
        <strain evidence="8">NY070348D</strain>
    </source>
</reference>